<dbReference type="GO" id="GO:0004601">
    <property type="term" value="F:peroxidase activity"/>
    <property type="evidence" value="ECO:0007669"/>
    <property type="project" value="InterPro"/>
</dbReference>
<dbReference type="GO" id="GO:0020037">
    <property type="term" value="F:heme binding"/>
    <property type="evidence" value="ECO:0007669"/>
    <property type="project" value="InterPro"/>
</dbReference>
<dbReference type="GO" id="GO:0006979">
    <property type="term" value="P:response to oxidative stress"/>
    <property type="evidence" value="ECO:0007669"/>
    <property type="project" value="InterPro"/>
</dbReference>
<keyword evidence="3" id="KW-0560">Oxidoreductase</keyword>
<dbReference type="PROSITE" id="PS50292">
    <property type="entry name" value="PEROXIDASE_3"/>
    <property type="match status" value="1"/>
</dbReference>
<dbReference type="Gene3D" id="1.10.640.10">
    <property type="entry name" value="Haem peroxidase domain superfamily, animal type"/>
    <property type="match status" value="1"/>
</dbReference>
<evidence type="ECO:0000313" key="5">
    <source>
        <dbReference type="EMBL" id="KAJ7306658.1"/>
    </source>
</evidence>
<proteinExistence type="predicted"/>
<dbReference type="InterPro" id="IPR037120">
    <property type="entry name" value="Haem_peroxidase_sf_animal"/>
</dbReference>
<name>A0AAD7EA20_9AGAR</name>
<feature type="non-terminal residue" evidence="5">
    <location>
        <position position="515"/>
    </location>
</feature>
<evidence type="ECO:0000256" key="1">
    <source>
        <dbReference type="ARBA" id="ARBA00022723"/>
    </source>
</evidence>
<dbReference type="InterPro" id="IPR019791">
    <property type="entry name" value="Haem_peroxidase_animal"/>
</dbReference>
<keyword evidence="6" id="KW-1185">Reference proteome</keyword>
<sequence length="515" mass="59077">PPPKFKDSDLACILQNATSWRAGMHKARGIPRVLRVIEMLGIEQARRWGACSLNDFRRSLGLEPYRSFREWNPIPEISDAAAKLYKDIENQELYVGLHAEETKPLMGGAGMCSGYTVSRSILADIVSLTRGDRFFTVEFTPFNLTSWGHRDCQPDPHDGTYGGMLARLLFRTLPDHYPPRSVYAHFPFMDPVMRDVMSHVIPNTVGEYIWTRPTMRDDAEDTLVVKTLVGIRAVLDDRKAFPPGYSERLMVVTGYRHVDWVFVRFPSLLPTCYVSQHGAQVNKVLLQDINKWTSYFGLETSVLIQGRSTDCIGKSRGRTVDVVRDVINVLPVRWICMYYVRQRLRVSCSLQSHVQEAFHPRSSYVLLNSDPVKDWRLRESSVQAFRDFSDVVKAHLSPNVGPIRFCRLVEFDRHVQPRIPDPYRASLAESLPFLKSIYSERNDLAVLIPSLFSEVVVTARQWSQVIAHVVNYYLDDHGTHAREEIVRLARLQSQEANERVRSYIHTALGRLLRCI</sequence>
<dbReference type="EMBL" id="JARIHO010000092">
    <property type="protein sequence ID" value="KAJ7306658.1"/>
    <property type="molecule type" value="Genomic_DNA"/>
</dbReference>
<dbReference type="AlphaFoldDB" id="A0AAD7EA20"/>
<accession>A0AAD7EA20</accession>
<protein>
    <submittedName>
        <fullName evidence="5">Uncharacterized protein</fullName>
    </submittedName>
</protein>
<comment type="caution">
    <text evidence="5">The sequence shown here is derived from an EMBL/GenBank/DDBJ whole genome shotgun (WGS) entry which is preliminary data.</text>
</comment>
<dbReference type="Pfam" id="PF03098">
    <property type="entry name" value="An_peroxidase"/>
    <property type="match status" value="1"/>
</dbReference>
<dbReference type="SUPFAM" id="SSF48113">
    <property type="entry name" value="Heme-dependent peroxidases"/>
    <property type="match status" value="1"/>
</dbReference>
<dbReference type="GO" id="GO:0046872">
    <property type="term" value="F:metal ion binding"/>
    <property type="evidence" value="ECO:0007669"/>
    <property type="project" value="UniProtKB-KW"/>
</dbReference>
<organism evidence="5 6">
    <name type="scientific">Mycena albidolilacea</name>
    <dbReference type="NCBI Taxonomy" id="1033008"/>
    <lineage>
        <taxon>Eukaryota</taxon>
        <taxon>Fungi</taxon>
        <taxon>Dikarya</taxon>
        <taxon>Basidiomycota</taxon>
        <taxon>Agaricomycotina</taxon>
        <taxon>Agaricomycetes</taxon>
        <taxon>Agaricomycetidae</taxon>
        <taxon>Agaricales</taxon>
        <taxon>Marasmiineae</taxon>
        <taxon>Mycenaceae</taxon>
        <taxon>Mycena</taxon>
    </lineage>
</organism>
<reference evidence="5" key="1">
    <citation type="submission" date="2023-03" db="EMBL/GenBank/DDBJ databases">
        <title>Massive genome expansion in bonnet fungi (Mycena s.s.) driven by repeated elements and novel gene families across ecological guilds.</title>
        <authorList>
            <consortium name="Lawrence Berkeley National Laboratory"/>
            <person name="Harder C.B."/>
            <person name="Miyauchi S."/>
            <person name="Viragh M."/>
            <person name="Kuo A."/>
            <person name="Thoen E."/>
            <person name="Andreopoulos B."/>
            <person name="Lu D."/>
            <person name="Skrede I."/>
            <person name="Drula E."/>
            <person name="Henrissat B."/>
            <person name="Morin E."/>
            <person name="Kohler A."/>
            <person name="Barry K."/>
            <person name="LaButti K."/>
            <person name="Morin E."/>
            <person name="Salamov A."/>
            <person name="Lipzen A."/>
            <person name="Mereny Z."/>
            <person name="Hegedus B."/>
            <person name="Baldrian P."/>
            <person name="Stursova M."/>
            <person name="Weitz H."/>
            <person name="Taylor A."/>
            <person name="Grigoriev I.V."/>
            <person name="Nagy L.G."/>
            <person name="Martin F."/>
            <person name="Kauserud H."/>
        </authorList>
    </citation>
    <scope>NUCLEOTIDE SEQUENCE</scope>
    <source>
        <strain evidence="5">CBHHK002</strain>
    </source>
</reference>
<dbReference type="InterPro" id="IPR050783">
    <property type="entry name" value="Oxylipin_biosynth_metab"/>
</dbReference>
<keyword evidence="2" id="KW-0223">Dioxygenase</keyword>
<keyword evidence="4" id="KW-0408">Iron</keyword>
<gene>
    <name evidence="5" type="ORF">DFH08DRAFT_720746</name>
</gene>
<dbReference type="InterPro" id="IPR010255">
    <property type="entry name" value="Haem_peroxidase_sf"/>
</dbReference>
<dbReference type="PANTHER" id="PTHR11903:SF37">
    <property type="entry name" value="PSI-PRODUCING OXYGENASE A"/>
    <property type="match status" value="1"/>
</dbReference>
<evidence type="ECO:0000256" key="3">
    <source>
        <dbReference type="ARBA" id="ARBA00023002"/>
    </source>
</evidence>
<dbReference type="PANTHER" id="PTHR11903">
    <property type="entry name" value="PROSTAGLANDIN G/H SYNTHASE"/>
    <property type="match status" value="1"/>
</dbReference>
<keyword evidence="1" id="KW-0479">Metal-binding</keyword>
<evidence type="ECO:0000313" key="6">
    <source>
        <dbReference type="Proteomes" id="UP001218218"/>
    </source>
</evidence>
<evidence type="ECO:0000256" key="4">
    <source>
        <dbReference type="ARBA" id="ARBA00023004"/>
    </source>
</evidence>
<dbReference type="Proteomes" id="UP001218218">
    <property type="component" value="Unassembled WGS sequence"/>
</dbReference>
<evidence type="ECO:0000256" key="2">
    <source>
        <dbReference type="ARBA" id="ARBA00022964"/>
    </source>
</evidence>
<dbReference type="GO" id="GO:0006631">
    <property type="term" value="P:fatty acid metabolic process"/>
    <property type="evidence" value="ECO:0007669"/>
    <property type="project" value="UniProtKB-ARBA"/>
</dbReference>
<dbReference type="GO" id="GO:0051213">
    <property type="term" value="F:dioxygenase activity"/>
    <property type="evidence" value="ECO:0007669"/>
    <property type="project" value="UniProtKB-KW"/>
</dbReference>